<dbReference type="Proteomes" id="UP000236732">
    <property type="component" value="Unassembled WGS sequence"/>
</dbReference>
<protein>
    <submittedName>
        <fullName evidence="7">FAD/FMN-containing dehydrogenase</fullName>
    </submittedName>
</protein>
<gene>
    <name evidence="7" type="ORF">SAMN05444920_114278</name>
</gene>
<dbReference type="InterPro" id="IPR016167">
    <property type="entry name" value="FAD-bd_PCMH_sub1"/>
</dbReference>
<evidence type="ECO:0000256" key="2">
    <source>
        <dbReference type="ARBA" id="ARBA00005466"/>
    </source>
</evidence>
<dbReference type="InterPro" id="IPR006093">
    <property type="entry name" value="Oxy_OxRdtase_FAD_BS"/>
</dbReference>
<dbReference type="RefSeq" id="WP_103961156.1">
    <property type="nucleotide sequence ID" value="NZ_FNVT01000014.1"/>
</dbReference>
<sequence>MSADHGHPLWFGAVLPADEPERALLSEELGYDLVTFRDTPGSLDPWTLLSWVAGRTSRVQLVAAVPAGPVPAVTGRAAAGLDLLSGGRVTLLLAEDGEAIDVIRGVWAAGDRSPLFYDGDHYRVAGTERGPAPAHNIPIWIDGSPELAGRKADGWLKDEGTGEALDVAAVAAGREPREVRRLARVTGREPVDELLPMVLDEGVSTFLMEADDPGTLRRFATDVAPALRAAVARERLTRGTHEPATIPSTFVRRHRRDGIDYDGIPASLARTAIEPGDAGYARVRSTYLRGGSPGLVLRPGTPGEVSEAVRFAAAQPVKLSIRSGGHGISGRSTNNGGIVIDVSRLNAIEILDKAARRVRIEPGARWTDVAAALAPHGWALTSGDYGGVGVGGLATSGGIGWLAREHGLTIDHLRAVELVLADGSHVRADESENAELFWGVRGAGANFGIVTSFEFEVDEVGPVGFARFAVDATDTAGFLERWGAALEAAPREVTSSLIIGQPRPGQPLLAQVMTVVDTDDAETIIDRLQPLAAAAPLLDYSIQVVPYEAIMNVPQGAHDAQGEPVTRSALADHLTPELATDVARLVASGQTYFFQIRAVGGAVADVPPDATPYAGRAANFQLVAFGPSRRGLDQAWDGMRRHFSGLYINFETDPRPERLHDAYPDATLQRLRALKRRYDPGNVFRDNFNITPS</sequence>
<dbReference type="EMBL" id="FNVT01000014">
    <property type="protein sequence ID" value="SEH00002.1"/>
    <property type="molecule type" value="Genomic_DNA"/>
</dbReference>
<feature type="domain" description="FAD-binding PCMH-type" evidence="6">
    <location>
        <begin position="289"/>
        <end position="460"/>
    </location>
</feature>
<organism evidence="7 8">
    <name type="scientific">Nonomuraea solani</name>
    <dbReference type="NCBI Taxonomy" id="1144553"/>
    <lineage>
        <taxon>Bacteria</taxon>
        <taxon>Bacillati</taxon>
        <taxon>Actinomycetota</taxon>
        <taxon>Actinomycetes</taxon>
        <taxon>Streptosporangiales</taxon>
        <taxon>Streptosporangiaceae</taxon>
        <taxon>Nonomuraea</taxon>
    </lineage>
</organism>
<dbReference type="Pfam" id="PF00296">
    <property type="entry name" value="Bac_luciferase"/>
    <property type="match status" value="1"/>
</dbReference>
<evidence type="ECO:0000256" key="3">
    <source>
        <dbReference type="ARBA" id="ARBA00022630"/>
    </source>
</evidence>
<dbReference type="PROSITE" id="PS00862">
    <property type="entry name" value="OX2_COVAL_FAD"/>
    <property type="match status" value="1"/>
</dbReference>
<dbReference type="InterPro" id="IPR036318">
    <property type="entry name" value="FAD-bd_PCMH-like_sf"/>
</dbReference>
<dbReference type="GO" id="GO:0016705">
    <property type="term" value="F:oxidoreductase activity, acting on paired donors, with incorporation or reduction of molecular oxygen"/>
    <property type="evidence" value="ECO:0007669"/>
    <property type="project" value="InterPro"/>
</dbReference>
<dbReference type="GO" id="GO:0071949">
    <property type="term" value="F:FAD binding"/>
    <property type="evidence" value="ECO:0007669"/>
    <property type="project" value="InterPro"/>
</dbReference>
<dbReference type="InterPro" id="IPR006094">
    <property type="entry name" value="Oxid_FAD_bind_N"/>
</dbReference>
<dbReference type="PROSITE" id="PS51387">
    <property type="entry name" value="FAD_PCMH"/>
    <property type="match status" value="1"/>
</dbReference>
<dbReference type="PANTHER" id="PTHR42973">
    <property type="entry name" value="BINDING OXIDOREDUCTASE, PUTATIVE (AFU_ORTHOLOGUE AFUA_1G17690)-RELATED"/>
    <property type="match status" value="1"/>
</dbReference>
<dbReference type="InterPro" id="IPR016169">
    <property type="entry name" value="FAD-bd_PCMH_sub2"/>
</dbReference>
<dbReference type="Gene3D" id="3.30.465.10">
    <property type="match status" value="1"/>
</dbReference>
<dbReference type="Gene3D" id="3.20.20.30">
    <property type="entry name" value="Luciferase-like domain"/>
    <property type="match status" value="2"/>
</dbReference>
<dbReference type="InterPro" id="IPR012951">
    <property type="entry name" value="BBE"/>
</dbReference>
<dbReference type="Pfam" id="PF01565">
    <property type="entry name" value="FAD_binding_4"/>
    <property type="match status" value="1"/>
</dbReference>
<proteinExistence type="inferred from homology"/>
<keyword evidence="4" id="KW-0274">FAD</keyword>
<comment type="similarity">
    <text evidence="2">Belongs to the oxygen-dependent FAD-linked oxidoreductase family.</text>
</comment>
<name>A0A1H6EQA9_9ACTN</name>
<dbReference type="InterPro" id="IPR050416">
    <property type="entry name" value="FAD-linked_Oxidoreductase"/>
</dbReference>
<evidence type="ECO:0000256" key="4">
    <source>
        <dbReference type="ARBA" id="ARBA00022827"/>
    </source>
</evidence>
<dbReference type="OrthoDB" id="9775082at2"/>
<evidence type="ECO:0000259" key="6">
    <source>
        <dbReference type="PROSITE" id="PS51387"/>
    </source>
</evidence>
<dbReference type="AlphaFoldDB" id="A0A1H6EQA9"/>
<keyword evidence="5" id="KW-0560">Oxidoreductase</keyword>
<evidence type="ECO:0000313" key="8">
    <source>
        <dbReference type="Proteomes" id="UP000236732"/>
    </source>
</evidence>
<evidence type="ECO:0000256" key="5">
    <source>
        <dbReference type="ARBA" id="ARBA00023002"/>
    </source>
</evidence>
<keyword evidence="3" id="KW-0285">Flavoprotein</keyword>
<accession>A0A1H6EQA9</accession>
<dbReference type="PANTHER" id="PTHR42973:SF39">
    <property type="entry name" value="FAD-BINDING PCMH-TYPE DOMAIN-CONTAINING PROTEIN"/>
    <property type="match status" value="1"/>
</dbReference>
<keyword evidence="8" id="KW-1185">Reference proteome</keyword>
<evidence type="ECO:0000256" key="1">
    <source>
        <dbReference type="ARBA" id="ARBA00001974"/>
    </source>
</evidence>
<dbReference type="InterPro" id="IPR011251">
    <property type="entry name" value="Luciferase-like_dom"/>
</dbReference>
<dbReference type="Gene3D" id="3.40.462.20">
    <property type="match status" value="1"/>
</dbReference>
<dbReference type="InterPro" id="IPR036661">
    <property type="entry name" value="Luciferase-like_sf"/>
</dbReference>
<dbReference type="SUPFAM" id="SSF56176">
    <property type="entry name" value="FAD-binding/transporter-associated domain-like"/>
    <property type="match status" value="1"/>
</dbReference>
<dbReference type="Pfam" id="PF08031">
    <property type="entry name" value="BBE"/>
    <property type="match status" value="1"/>
</dbReference>
<dbReference type="SUPFAM" id="SSF51679">
    <property type="entry name" value="Bacterial luciferase-like"/>
    <property type="match status" value="1"/>
</dbReference>
<evidence type="ECO:0000313" key="7">
    <source>
        <dbReference type="EMBL" id="SEH00002.1"/>
    </source>
</evidence>
<comment type="cofactor">
    <cofactor evidence="1">
        <name>FAD</name>
        <dbReference type="ChEBI" id="CHEBI:57692"/>
    </cofactor>
</comment>
<dbReference type="InterPro" id="IPR016166">
    <property type="entry name" value="FAD-bd_PCMH"/>
</dbReference>
<dbReference type="Gene3D" id="3.30.43.10">
    <property type="entry name" value="Uridine Diphospho-n-acetylenolpyruvylglucosamine Reductase, domain 2"/>
    <property type="match status" value="1"/>
</dbReference>
<reference evidence="7 8" key="1">
    <citation type="submission" date="2016-10" db="EMBL/GenBank/DDBJ databases">
        <authorList>
            <person name="de Groot N.N."/>
        </authorList>
    </citation>
    <scope>NUCLEOTIDE SEQUENCE [LARGE SCALE GENOMIC DNA]</scope>
    <source>
        <strain evidence="7 8">CGMCC 4.7037</strain>
    </source>
</reference>